<comment type="caution">
    <text evidence="1">The sequence shown here is derived from an EMBL/GenBank/DDBJ whole genome shotgun (WGS) entry which is preliminary data.</text>
</comment>
<accession>A0A8S1NZQ8</accession>
<dbReference type="AlphaFoldDB" id="A0A8S1NZQ8"/>
<evidence type="ECO:0000313" key="1">
    <source>
        <dbReference type="EMBL" id="CAD8095255.1"/>
    </source>
</evidence>
<protein>
    <submittedName>
        <fullName evidence="1">Uncharacterized protein</fullName>
    </submittedName>
</protein>
<name>A0A8S1NZQ8_PARPR</name>
<sequence length="99" mass="11723">MGQEKLAALLLYRQLFKSLGNQMSRDQLKKYYQYTVQARILGENQLILKNLEVYLKAIKTQNQIMNYENIGKPKDYKANLQRVSSYVGLRMPKTYQKQE</sequence>
<gene>
    <name evidence="1" type="ORF">PPRIM_AZ9-3.1.T0980081</name>
</gene>
<organism evidence="1 2">
    <name type="scientific">Paramecium primaurelia</name>
    <dbReference type="NCBI Taxonomy" id="5886"/>
    <lineage>
        <taxon>Eukaryota</taxon>
        <taxon>Sar</taxon>
        <taxon>Alveolata</taxon>
        <taxon>Ciliophora</taxon>
        <taxon>Intramacronucleata</taxon>
        <taxon>Oligohymenophorea</taxon>
        <taxon>Peniculida</taxon>
        <taxon>Parameciidae</taxon>
        <taxon>Paramecium</taxon>
    </lineage>
</organism>
<dbReference type="EMBL" id="CAJJDM010000101">
    <property type="protein sequence ID" value="CAD8095255.1"/>
    <property type="molecule type" value="Genomic_DNA"/>
</dbReference>
<evidence type="ECO:0000313" key="2">
    <source>
        <dbReference type="Proteomes" id="UP000688137"/>
    </source>
</evidence>
<proteinExistence type="predicted"/>
<reference evidence="1" key="1">
    <citation type="submission" date="2021-01" db="EMBL/GenBank/DDBJ databases">
        <authorList>
            <consortium name="Genoscope - CEA"/>
            <person name="William W."/>
        </authorList>
    </citation>
    <scope>NUCLEOTIDE SEQUENCE</scope>
</reference>
<dbReference type="OMA" id="RVHGENQ"/>
<keyword evidence="2" id="KW-1185">Reference proteome</keyword>
<dbReference type="Proteomes" id="UP000688137">
    <property type="component" value="Unassembled WGS sequence"/>
</dbReference>